<proteinExistence type="predicted"/>
<evidence type="ECO:0000313" key="3">
    <source>
        <dbReference type="Proteomes" id="UP000248423"/>
    </source>
</evidence>
<evidence type="ECO:0008006" key="4">
    <source>
        <dbReference type="Google" id="ProtNLM"/>
    </source>
</evidence>
<organism evidence="2 3">
    <name type="scientific">Aspergillus sclerotiicarbonarius (strain CBS 121057 / IBT 28362)</name>
    <dbReference type="NCBI Taxonomy" id="1448318"/>
    <lineage>
        <taxon>Eukaryota</taxon>
        <taxon>Fungi</taxon>
        <taxon>Dikarya</taxon>
        <taxon>Ascomycota</taxon>
        <taxon>Pezizomycotina</taxon>
        <taxon>Eurotiomycetes</taxon>
        <taxon>Eurotiomycetidae</taxon>
        <taxon>Eurotiales</taxon>
        <taxon>Aspergillaceae</taxon>
        <taxon>Aspergillus</taxon>
        <taxon>Aspergillus subgen. Circumdati</taxon>
    </lineage>
</organism>
<dbReference type="AlphaFoldDB" id="A0A319EIS2"/>
<dbReference type="STRING" id="1448318.A0A319EIS2"/>
<sequence>MEPASQLIMRTPPPLQKLNGTDYPSMSGESISLRFFKEWENFRSDVLQACATVDLSQHVPLTDDQTENHALGSELGLTGRFSKHICDAVSKALSVTHLSSLKFGDYQAFSPPREADSVPDVVMLTLPDATPVAVGELKTYWTVNIERNSIARGYMNMVPLQHHLGQLVHYMRHNKLKFGFLSTYKTTIFVRRTEAYRFEVTLPIDEKERNPTLRQCFLAFAIFASNEPDFIEPEGFSELQLKVPSQPYAPASTRPSPYCNQVAIKDSTSKESIGSQSILFGGEDGITTGFVNRKKLIRESKSKAIYEVEWNGYPAIAKCWAESRHERYTEEAWTYEKLDMKSPEGHRFFPSLLTHGKILCSSVFPKGFIIIMTKVNGESIDKYWDKIPGNIKENIRVEIYEAIKVLRSIGLIVVDCGQHNVLYNPVTHSVTMVDFEHMQACEEDTTSPDAPEMYSIFKDSFLPVCIRHDGG</sequence>
<evidence type="ECO:0000313" key="2">
    <source>
        <dbReference type="EMBL" id="PYI10207.1"/>
    </source>
</evidence>
<name>A0A319EIS2_ASPSB</name>
<gene>
    <name evidence="2" type="ORF">BO78DRAFT_306364</name>
</gene>
<dbReference type="SUPFAM" id="SSF56112">
    <property type="entry name" value="Protein kinase-like (PK-like)"/>
    <property type="match status" value="1"/>
</dbReference>
<dbReference type="InterPro" id="IPR011009">
    <property type="entry name" value="Kinase-like_dom_sf"/>
</dbReference>
<protein>
    <recommendedName>
        <fullName evidence="4">Protein kinase domain-containing protein</fullName>
    </recommendedName>
</protein>
<dbReference type="Proteomes" id="UP000248423">
    <property type="component" value="Unassembled WGS sequence"/>
</dbReference>
<feature type="region of interest" description="Disordered" evidence="1">
    <location>
        <begin position="1"/>
        <end position="23"/>
    </location>
</feature>
<dbReference type="EMBL" id="KZ826323">
    <property type="protein sequence ID" value="PYI10207.1"/>
    <property type="molecule type" value="Genomic_DNA"/>
</dbReference>
<reference evidence="2 3" key="1">
    <citation type="submission" date="2018-02" db="EMBL/GenBank/DDBJ databases">
        <title>The genomes of Aspergillus section Nigri reveals drivers in fungal speciation.</title>
        <authorList>
            <consortium name="DOE Joint Genome Institute"/>
            <person name="Vesth T.C."/>
            <person name="Nybo J."/>
            <person name="Theobald S."/>
            <person name="Brandl J."/>
            <person name="Frisvad J.C."/>
            <person name="Nielsen K.F."/>
            <person name="Lyhne E.K."/>
            <person name="Kogle M.E."/>
            <person name="Kuo A."/>
            <person name="Riley R."/>
            <person name="Clum A."/>
            <person name="Nolan M."/>
            <person name="Lipzen A."/>
            <person name="Salamov A."/>
            <person name="Henrissat B."/>
            <person name="Wiebenga A."/>
            <person name="De vries R.P."/>
            <person name="Grigoriev I.V."/>
            <person name="Mortensen U.H."/>
            <person name="Andersen M.R."/>
            <person name="Baker S.E."/>
        </authorList>
    </citation>
    <scope>NUCLEOTIDE SEQUENCE [LARGE SCALE GENOMIC DNA]</scope>
    <source>
        <strain evidence="2 3">CBS 121057</strain>
    </source>
</reference>
<keyword evidence="3" id="KW-1185">Reference proteome</keyword>
<dbReference type="VEuPathDB" id="FungiDB:BO78DRAFT_306364"/>
<evidence type="ECO:0000256" key="1">
    <source>
        <dbReference type="SAM" id="MobiDB-lite"/>
    </source>
</evidence>
<dbReference type="OrthoDB" id="2156052at2759"/>
<accession>A0A319EIS2</accession>